<dbReference type="SMART" id="SM00847">
    <property type="entry name" value="HA2"/>
    <property type="match status" value="1"/>
</dbReference>
<dbReference type="SMART" id="SM00490">
    <property type="entry name" value="HELICc"/>
    <property type="match status" value="1"/>
</dbReference>
<feature type="region of interest" description="Disordered" evidence="3">
    <location>
        <begin position="674"/>
        <end position="698"/>
    </location>
</feature>
<evidence type="ECO:0000313" key="5">
    <source>
        <dbReference type="EMBL" id="HDR46143.1"/>
    </source>
</evidence>
<dbReference type="PROSITE" id="PS51194">
    <property type="entry name" value="HELICASE_CTER"/>
    <property type="match status" value="1"/>
</dbReference>
<evidence type="ECO:0000256" key="3">
    <source>
        <dbReference type="SAM" id="MobiDB-lite"/>
    </source>
</evidence>
<dbReference type="InterPro" id="IPR010225">
    <property type="entry name" value="HrpB"/>
</dbReference>
<name>A0A831PGQ8_9BACT</name>
<dbReference type="Pfam" id="PF04408">
    <property type="entry name" value="WHD_HA2"/>
    <property type="match status" value="1"/>
</dbReference>
<keyword evidence="2 5" id="KW-0347">Helicase</keyword>
<comment type="caution">
    <text evidence="5">The sequence shown here is derived from an EMBL/GenBank/DDBJ whole genome shotgun (WGS) entry which is preliminary data.</text>
</comment>
<dbReference type="PANTHER" id="PTHR43519:SF1">
    <property type="entry name" value="ATP-DEPENDENT RNA HELICASE HRPB"/>
    <property type="match status" value="1"/>
</dbReference>
<dbReference type="InterPro" id="IPR007502">
    <property type="entry name" value="Helicase-assoc_dom"/>
</dbReference>
<dbReference type="InterPro" id="IPR001650">
    <property type="entry name" value="Helicase_C-like"/>
</dbReference>
<reference evidence="5" key="1">
    <citation type="journal article" date="2020" name="mSystems">
        <title>Genome- and Community-Level Interaction Insights into Carbon Utilization and Element Cycling Functions of Hydrothermarchaeota in Hydrothermal Sediment.</title>
        <authorList>
            <person name="Zhou Z."/>
            <person name="Liu Y."/>
            <person name="Xu W."/>
            <person name="Pan J."/>
            <person name="Luo Z.H."/>
            <person name="Li M."/>
        </authorList>
    </citation>
    <scope>NUCLEOTIDE SEQUENCE [LARGE SCALE GENOMIC DNA]</scope>
    <source>
        <strain evidence="5">SpSt-1220</strain>
    </source>
</reference>
<dbReference type="InterPro" id="IPR027417">
    <property type="entry name" value="P-loop_NTPase"/>
</dbReference>
<feature type="non-terminal residue" evidence="5">
    <location>
        <position position="1"/>
    </location>
</feature>
<keyword evidence="2 5" id="KW-0547">Nucleotide-binding</keyword>
<dbReference type="NCBIfam" id="TIGR01970">
    <property type="entry name" value="DEAH_box_HrpB"/>
    <property type="match status" value="1"/>
</dbReference>
<dbReference type="SUPFAM" id="SSF52540">
    <property type="entry name" value="P-loop containing nucleoside triphosphate hydrolases"/>
    <property type="match status" value="1"/>
</dbReference>
<evidence type="ECO:0000256" key="1">
    <source>
        <dbReference type="ARBA" id="ARBA00022801"/>
    </source>
</evidence>
<dbReference type="Gene3D" id="3.40.50.300">
    <property type="entry name" value="P-loop containing nucleotide triphosphate hydrolases"/>
    <property type="match status" value="2"/>
</dbReference>
<accession>A0A831PGQ8</accession>
<gene>
    <name evidence="5" type="primary">hrpB</name>
    <name evidence="5" type="ORF">ENN94_00410</name>
</gene>
<protein>
    <submittedName>
        <fullName evidence="5">ATP-dependent helicase HrpB</fullName>
    </submittedName>
</protein>
<evidence type="ECO:0000259" key="4">
    <source>
        <dbReference type="PROSITE" id="PS51194"/>
    </source>
</evidence>
<keyword evidence="1" id="KW-0378">Hydrolase</keyword>
<dbReference type="CDD" id="cd18791">
    <property type="entry name" value="SF2_C_RHA"/>
    <property type="match status" value="1"/>
</dbReference>
<feature type="domain" description="Helicase C-terminal" evidence="4">
    <location>
        <begin position="66"/>
        <end position="231"/>
    </location>
</feature>
<dbReference type="GO" id="GO:0004386">
    <property type="term" value="F:helicase activity"/>
    <property type="evidence" value="ECO:0007669"/>
    <property type="project" value="UniProtKB-KW"/>
</dbReference>
<dbReference type="Pfam" id="PF08482">
    <property type="entry name" value="HrpB_C"/>
    <property type="match status" value="1"/>
</dbReference>
<sequence>ALCRDVQQGLRDDLRLLVMSATLDAEPVSRLLGNAPLLTTTGRSYPLDIRYLERDPGRPVVEETARCVETVLRCHEGDVLVFLPGAAEIRRCADLLGSRLGNSPVLLCPLYGNLPFAAQERAILPQSRRKVVLATNIAETSLTIEGVQVVVDSGLARRVAFDAASATSRLETERISAASATQRAGRAARLGPGTCYRLWTEATQGALRAHNVPEIRRADLCELALELALWGVENFDDLSWLDPPPAGALAAARELLQQLGALDNRCRITPQGRAMAELGAHPRLAAMMLLGQKRQCPNLACRLAAVLSEQIAVPRHQPGRGTLESDLLEDLAWLDGSDSSKNDTHSRRRVAQAAENWLRRLGEKPEPHRPPSVEQIGRLLAAAFPDRIAAQREPGSRRYLLANGRGVRLGTDSAVRAFPFLVAVEVFGGDRREGQIRRASRLDREWIDQDFQSRLMRRREVDWDEREQRVTAREVVALDALVLTQRPVRAEDSERIPALLQGFCRRGLEGLGWSRDSRQFLARLRFVANQGESGEWPDVSDEKLTADLENWLGPYLSDCRTLDELARLDPLPALHALLDWNARQRLGKLAPTHLEVPSGSRVRVDYGAEGPVLAVKLQELFGLADTPAVLDGRIPVTIHLLSPARRPLAVTQDLRSFWDNIYPEVKKELAGRYPKHPWPDDPWNAVATRATRPRNKKR</sequence>
<dbReference type="Gene3D" id="1.20.120.1080">
    <property type="match status" value="1"/>
</dbReference>
<dbReference type="AlphaFoldDB" id="A0A831PGQ8"/>
<dbReference type="PANTHER" id="PTHR43519">
    <property type="entry name" value="ATP-DEPENDENT RNA HELICASE HRPB"/>
    <property type="match status" value="1"/>
</dbReference>
<dbReference type="InterPro" id="IPR048333">
    <property type="entry name" value="HA2_WH"/>
</dbReference>
<proteinExistence type="predicted"/>
<keyword evidence="2 5" id="KW-0067">ATP-binding</keyword>
<dbReference type="Pfam" id="PF00271">
    <property type="entry name" value="Helicase_C"/>
    <property type="match status" value="1"/>
</dbReference>
<evidence type="ECO:0000256" key="2">
    <source>
        <dbReference type="ARBA" id="ARBA00022806"/>
    </source>
</evidence>
<dbReference type="GO" id="GO:0016787">
    <property type="term" value="F:hydrolase activity"/>
    <property type="evidence" value="ECO:0007669"/>
    <property type="project" value="UniProtKB-KW"/>
</dbReference>
<organism evidence="5">
    <name type="scientific">Geoalkalibacter subterraneus</name>
    <dbReference type="NCBI Taxonomy" id="483547"/>
    <lineage>
        <taxon>Bacteria</taxon>
        <taxon>Pseudomonadati</taxon>
        <taxon>Thermodesulfobacteriota</taxon>
        <taxon>Desulfuromonadia</taxon>
        <taxon>Desulfuromonadales</taxon>
        <taxon>Geoalkalibacteraceae</taxon>
        <taxon>Geoalkalibacter</taxon>
    </lineage>
</organism>
<dbReference type="InterPro" id="IPR013689">
    <property type="entry name" value="RNA_helicase_ATP-dep_HrpB_C"/>
</dbReference>
<dbReference type="EMBL" id="DSDO01000030">
    <property type="protein sequence ID" value="HDR46143.1"/>
    <property type="molecule type" value="Genomic_DNA"/>
</dbReference>
<dbReference type="Proteomes" id="UP000886162">
    <property type="component" value="Unassembled WGS sequence"/>
</dbReference>